<sequence>MDRKNAIQNRFRDVRQTGKKALITYISAGDPDLDTTRKLVLTMEKNGTDIIELGVPFSDPVADGPVIQAASLRALQKGITIEKIFNLVRSLRQETAIPLILMVYFNSILQYGIERFTKACAGAGVDGLIVPDLPLEESEELRQTAAACNVDVIMLVAPTTPLERVKQIARVGKGFLYCVSVTGVTGMQKELDGGLAGFLTMVRSQTDLPLAVGFGISTPAQAATAAKLADGVIVGSAVIKVIENHLAADGLVEQVGAFVSRLKQGLADGITAQ</sequence>
<dbReference type="Proteomes" id="UP000277811">
    <property type="component" value="Unassembled WGS sequence"/>
</dbReference>
<evidence type="ECO:0000313" key="11">
    <source>
        <dbReference type="EMBL" id="VBB06654.1"/>
    </source>
</evidence>
<dbReference type="FunFam" id="3.20.20.70:FF:000037">
    <property type="entry name" value="Tryptophan synthase alpha chain"/>
    <property type="match status" value="1"/>
</dbReference>
<evidence type="ECO:0000256" key="4">
    <source>
        <dbReference type="ARBA" id="ARBA00022605"/>
    </source>
</evidence>
<accession>A0A498R5C3</accession>
<evidence type="ECO:0000313" key="12">
    <source>
        <dbReference type="Proteomes" id="UP000277811"/>
    </source>
</evidence>
<keyword evidence="6 9" id="KW-0057">Aromatic amino acid biosynthesis</keyword>
<evidence type="ECO:0000256" key="10">
    <source>
        <dbReference type="RuleBase" id="RU003662"/>
    </source>
</evidence>
<dbReference type="AlphaFoldDB" id="A0A498R5C3"/>
<gene>
    <name evidence="9" type="primary">trpA</name>
    <name evidence="11" type="ORF">LUCI_1890</name>
</gene>
<name>A0A498R5C3_9FIRM</name>
<dbReference type="InterPro" id="IPR011060">
    <property type="entry name" value="RibuloseP-bd_barrel"/>
</dbReference>
<dbReference type="InterPro" id="IPR002028">
    <property type="entry name" value="Trp_synthase_suA"/>
</dbReference>
<dbReference type="InterPro" id="IPR018204">
    <property type="entry name" value="Trp_synthase_alpha_AS"/>
</dbReference>
<evidence type="ECO:0000256" key="8">
    <source>
        <dbReference type="ARBA" id="ARBA00049047"/>
    </source>
</evidence>
<dbReference type="NCBIfam" id="TIGR00262">
    <property type="entry name" value="trpA"/>
    <property type="match status" value="1"/>
</dbReference>
<comment type="function">
    <text evidence="1 9">The alpha subunit is responsible for the aldol cleavage of indoleglycerol phosphate to indole and glyceraldehyde 3-phosphate.</text>
</comment>
<comment type="similarity">
    <text evidence="9 10">Belongs to the TrpA family.</text>
</comment>
<reference evidence="11 12" key="1">
    <citation type="submission" date="2018-06" db="EMBL/GenBank/DDBJ databases">
        <authorList>
            <person name="Strepis N."/>
        </authorList>
    </citation>
    <scope>NUCLEOTIDE SEQUENCE [LARGE SCALE GENOMIC DNA]</scope>
    <source>
        <strain evidence="11">LUCI</strain>
    </source>
</reference>
<keyword evidence="12" id="KW-1185">Reference proteome</keyword>
<dbReference type="EMBL" id="UPPP01000066">
    <property type="protein sequence ID" value="VBB06654.1"/>
    <property type="molecule type" value="Genomic_DNA"/>
</dbReference>
<evidence type="ECO:0000256" key="3">
    <source>
        <dbReference type="ARBA" id="ARBA00011270"/>
    </source>
</evidence>
<evidence type="ECO:0000256" key="1">
    <source>
        <dbReference type="ARBA" id="ARBA00003365"/>
    </source>
</evidence>
<evidence type="ECO:0000256" key="6">
    <source>
        <dbReference type="ARBA" id="ARBA00023141"/>
    </source>
</evidence>
<dbReference type="Gene3D" id="3.20.20.70">
    <property type="entry name" value="Aldolase class I"/>
    <property type="match status" value="1"/>
</dbReference>
<comment type="subunit">
    <text evidence="3 9">Tetramer of two alpha and two beta chains.</text>
</comment>
<dbReference type="Pfam" id="PF00290">
    <property type="entry name" value="Trp_syntA"/>
    <property type="match status" value="1"/>
</dbReference>
<dbReference type="HAMAP" id="MF_00131">
    <property type="entry name" value="Trp_synth_alpha"/>
    <property type="match status" value="1"/>
</dbReference>
<comment type="pathway">
    <text evidence="2 9">Amino-acid biosynthesis; L-tryptophan biosynthesis; L-tryptophan from chorismate: step 5/5.</text>
</comment>
<dbReference type="GO" id="GO:0005829">
    <property type="term" value="C:cytosol"/>
    <property type="evidence" value="ECO:0007669"/>
    <property type="project" value="TreeGrafter"/>
</dbReference>
<evidence type="ECO:0000256" key="7">
    <source>
        <dbReference type="ARBA" id="ARBA00023239"/>
    </source>
</evidence>
<proteinExistence type="inferred from homology"/>
<dbReference type="EC" id="4.2.1.20" evidence="9"/>
<dbReference type="CDD" id="cd04724">
    <property type="entry name" value="Tryptophan_synthase_alpha"/>
    <property type="match status" value="1"/>
</dbReference>
<evidence type="ECO:0000256" key="5">
    <source>
        <dbReference type="ARBA" id="ARBA00022822"/>
    </source>
</evidence>
<dbReference type="SUPFAM" id="SSF51366">
    <property type="entry name" value="Ribulose-phoshate binding barrel"/>
    <property type="match status" value="1"/>
</dbReference>
<dbReference type="UniPathway" id="UPA00035">
    <property type="reaction ID" value="UER00044"/>
</dbReference>
<evidence type="ECO:0000256" key="9">
    <source>
        <dbReference type="HAMAP-Rule" id="MF_00131"/>
    </source>
</evidence>
<dbReference type="PROSITE" id="PS00167">
    <property type="entry name" value="TRP_SYNTHASE_ALPHA"/>
    <property type="match status" value="1"/>
</dbReference>
<feature type="active site" description="Proton acceptor" evidence="9">
    <location>
        <position position="63"/>
    </location>
</feature>
<dbReference type="GO" id="GO:0004834">
    <property type="term" value="F:tryptophan synthase activity"/>
    <property type="evidence" value="ECO:0007669"/>
    <property type="project" value="UniProtKB-UniRule"/>
</dbReference>
<dbReference type="PANTHER" id="PTHR43406">
    <property type="entry name" value="TRYPTOPHAN SYNTHASE, ALPHA CHAIN"/>
    <property type="match status" value="1"/>
</dbReference>
<dbReference type="InterPro" id="IPR013785">
    <property type="entry name" value="Aldolase_TIM"/>
</dbReference>
<dbReference type="RefSeq" id="WP_122627593.1">
    <property type="nucleotide sequence ID" value="NZ_UPPP01000066.1"/>
</dbReference>
<dbReference type="OrthoDB" id="9804578at2"/>
<comment type="catalytic activity">
    <reaction evidence="8 9">
        <text>(1S,2R)-1-C-(indol-3-yl)glycerol 3-phosphate + L-serine = D-glyceraldehyde 3-phosphate + L-tryptophan + H2O</text>
        <dbReference type="Rhea" id="RHEA:10532"/>
        <dbReference type="ChEBI" id="CHEBI:15377"/>
        <dbReference type="ChEBI" id="CHEBI:33384"/>
        <dbReference type="ChEBI" id="CHEBI:57912"/>
        <dbReference type="ChEBI" id="CHEBI:58866"/>
        <dbReference type="ChEBI" id="CHEBI:59776"/>
        <dbReference type="EC" id="4.2.1.20"/>
    </reaction>
</comment>
<feature type="active site" description="Proton acceptor" evidence="9">
    <location>
        <position position="52"/>
    </location>
</feature>
<keyword evidence="5 9" id="KW-0822">Tryptophan biosynthesis</keyword>
<dbReference type="PANTHER" id="PTHR43406:SF1">
    <property type="entry name" value="TRYPTOPHAN SYNTHASE ALPHA CHAIN, CHLOROPLASTIC"/>
    <property type="match status" value="1"/>
</dbReference>
<keyword evidence="7 9" id="KW-0456">Lyase</keyword>
<protein>
    <recommendedName>
        <fullName evidence="9">Tryptophan synthase alpha chain</fullName>
        <ecNumber evidence="9">4.2.1.20</ecNumber>
    </recommendedName>
</protein>
<evidence type="ECO:0000256" key="2">
    <source>
        <dbReference type="ARBA" id="ARBA00004733"/>
    </source>
</evidence>
<keyword evidence="4 9" id="KW-0028">Amino-acid biosynthesis</keyword>
<organism evidence="11 12">
    <name type="scientific">Lucifera butyrica</name>
    <dbReference type="NCBI Taxonomy" id="1351585"/>
    <lineage>
        <taxon>Bacteria</taxon>
        <taxon>Bacillati</taxon>
        <taxon>Bacillota</taxon>
        <taxon>Negativicutes</taxon>
        <taxon>Veillonellales</taxon>
        <taxon>Veillonellaceae</taxon>
        <taxon>Lucifera</taxon>
    </lineage>
</organism>